<feature type="transmembrane region" description="Helical" evidence="1">
    <location>
        <begin position="141"/>
        <end position="169"/>
    </location>
</feature>
<organism evidence="2 3">
    <name type="scientific">Nocardioides daedukensis</name>
    <dbReference type="NCBI Taxonomy" id="634462"/>
    <lineage>
        <taxon>Bacteria</taxon>
        <taxon>Bacillati</taxon>
        <taxon>Actinomycetota</taxon>
        <taxon>Actinomycetes</taxon>
        <taxon>Propionibacteriales</taxon>
        <taxon>Nocardioidaceae</taxon>
        <taxon>Nocardioides</taxon>
    </lineage>
</organism>
<evidence type="ECO:0000256" key="1">
    <source>
        <dbReference type="SAM" id="Phobius"/>
    </source>
</evidence>
<protein>
    <submittedName>
        <fullName evidence="2">Uncharacterized protein</fullName>
    </submittedName>
</protein>
<sequence length="170" mass="16857">MSTVSTFDGFWMTPDGSVPARLVAGNGQVALLIAGQSPTGFVDVFRVPVQHARVSSAAQRITVTVGSTAYSVLARPHGPIIGAALGAAGAVAGLAGAHVVRGGSTVARGGNLAADAAAFSRQGGHQFLAALRHEGAPARRVGYPALLVGGFAIGLLVVALITIVTVAALA</sequence>
<dbReference type="RefSeq" id="WP_179502488.1">
    <property type="nucleotide sequence ID" value="NZ_JACCAA010000001.1"/>
</dbReference>
<keyword evidence="1" id="KW-1133">Transmembrane helix</keyword>
<gene>
    <name evidence="2" type="ORF">BJ980_002365</name>
</gene>
<keyword evidence="1" id="KW-0812">Transmembrane</keyword>
<dbReference type="EMBL" id="JACCAA010000001">
    <property type="protein sequence ID" value="NYG59442.1"/>
    <property type="molecule type" value="Genomic_DNA"/>
</dbReference>
<comment type="caution">
    <text evidence="2">The sequence shown here is derived from an EMBL/GenBank/DDBJ whole genome shotgun (WGS) entry which is preliminary data.</text>
</comment>
<name>A0A7Y9UQM5_9ACTN</name>
<dbReference type="AlphaFoldDB" id="A0A7Y9UQM5"/>
<evidence type="ECO:0000313" key="3">
    <source>
        <dbReference type="Proteomes" id="UP000540656"/>
    </source>
</evidence>
<accession>A0A7Y9UQM5</accession>
<evidence type="ECO:0000313" key="2">
    <source>
        <dbReference type="EMBL" id="NYG59442.1"/>
    </source>
</evidence>
<proteinExistence type="predicted"/>
<keyword evidence="3" id="KW-1185">Reference proteome</keyword>
<reference evidence="2 3" key="1">
    <citation type="submission" date="2020-07" db="EMBL/GenBank/DDBJ databases">
        <title>Sequencing the genomes of 1000 actinobacteria strains.</title>
        <authorList>
            <person name="Klenk H.-P."/>
        </authorList>
    </citation>
    <scope>NUCLEOTIDE SEQUENCE [LARGE SCALE GENOMIC DNA]</scope>
    <source>
        <strain evidence="2 3">DSM 23819</strain>
    </source>
</reference>
<keyword evidence="1" id="KW-0472">Membrane</keyword>
<dbReference type="Proteomes" id="UP000540656">
    <property type="component" value="Unassembled WGS sequence"/>
</dbReference>